<keyword evidence="3" id="KW-0378">Hydrolase</keyword>
<evidence type="ECO:0000256" key="6">
    <source>
        <dbReference type="SAM" id="SignalP"/>
    </source>
</evidence>
<comment type="caution">
    <text evidence="7">The sequence shown here is derived from an EMBL/GenBank/DDBJ whole genome shotgun (WGS) entry which is preliminary data.</text>
</comment>
<gene>
    <name evidence="7" type="ORF">IW254_001820</name>
</gene>
<dbReference type="GO" id="GO:0052689">
    <property type="term" value="F:carboxylic ester hydrolase activity"/>
    <property type="evidence" value="ECO:0007669"/>
    <property type="project" value="UniProtKB-KW"/>
</dbReference>
<reference evidence="7" key="1">
    <citation type="submission" date="2020-11" db="EMBL/GenBank/DDBJ databases">
        <title>Sequencing the genomes of 1000 actinobacteria strains.</title>
        <authorList>
            <person name="Klenk H.-P."/>
        </authorList>
    </citation>
    <scope>NUCLEOTIDE SEQUENCE</scope>
    <source>
        <strain evidence="7">DSM 45632</strain>
    </source>
</reference>
<dbReference type="Proteomes" id="UP000658613">
    <property type="component" value="Unassembled WGS sequence"/>
</dbReference>
<evidence type="ECO:0008006" key="9">
    <source>
        <dbReference type="Google" id="ProtNLM"/>
    </source>
</evidence>
<proteinExistence type="inferred from homology"/>
<comment type="similarity">
    <text evidence="1">Belongs to the cutinase family.</text>
</comment>
<evidence type="ECO:0000313" key="8">
    <source>
        <dbReference type="Proteomes" id="UP000658613"/>
    </source>
</evidence>
<dbReference type="Gene3D" id="3.40.50.1820">
    <property type="entry name" value="alpha/beta hydrolase"/>
    <property type="match status" value="1"/>
</dbReference>
<dbReference type="AlphaFoldDB" id="A0A931GWP0"/>
<dbReference type="EMBL" id="JADOUE010000001">
    <property type="protein sequence ID" value="MBG6122851.1"/>
    <property type="molecule type" value="Genomic_DNA"/>
</dbReference>
<evidence type="ECO:0000256" key="5">
    <source>
        <dbReference type="SAM" id="MobiDB-lite"/>
    </source>
</evidence>
<dbReference type="Pfam" id="PF01083">
    <property type="entry name" value="Cutinase"/>
    <property type="match status" value="1"/>
</dbReference>
<keyword evidence="2" id="KW-0719">Serine esterase</keyword>
<dbReference type="RefSeq" id="WP_376993207.1">
    <property type="nucleotide sequence ID" value="NZ_CP046980.1"/>
</dbReference>
<dbReference type="SUPFAM" id="SSF53474">
    <property type="entry name" value="alpha/beta-Hydrolases"/>
    <property type="match status" value="1"/>
</dbReference>
<dbReference type="InterPro" id="IPR029058">
    <property type="entry name" value="AB_hydrolase_fold"/>
</dbReference>
<keyword evidence="4" id="KW-1015">Disulfide bond</keyword>
<feature type="signal peptide" evidence="6">
    <location>
        <begin position="1"/>
        <end position="22"/>
    </location>
</feature>
<dbReference type="InterPro" id="IPR000675">
    <property type="entry name" value="Cutinase/axe"/>
</dbReference>
<feature type="chain" id="PRO_5037403471" description="Carbohydrate esterase" evidence="6">
    <location>
        <begin position="23"/>
        <end position="309"/>
    </location>
</feature>
<keyword evidence="6" id="KW-0732">Signal</keyword>
<dbReference type="PANTHER" id="PTHR33630:SF9">
    <property type="entry name" value="CUTINASE 4"/>
    <property type="match status" value="1"/>
</dbReference>
<organism evidence="7 8">
    <name type="scientific">Corynebacterium aquatimens</name>
    <dbReference type="NCBI Taxonomy" id="1190508"/>
    <lineage>
        <taxon>Bacteria</taxon>
        <taxon>Bacillati</taxon>
        <taxon>Actinomycetota</taxon>
        <taxon>Actinomycetes</taxon>
        <taxon>Mycobacteriales</taxon>
        <taxon>Corynebacteriaceae</taxon>
        <taxon>Corynebacterium</taxon>
    </lineage>
</organism>
<evidence type="ECO:0000256" key="1">
    <source>
        <dbReference type="ARBA" id="ARBA00007534"/>
    </source>
</evidence>
<dbReference type="PANTHER" id="PTHR33630">
    <property type="entry name" value="CUTINASE RV1984C-RELATED-RELATED"/>
    <property type="match status" value="1"/>
</dbReference>
<protein>
    <recommendedName>
        <fullName evidence="9">Carbohydrate esterase</fullName>
    </recommendedName>
</protein>
<name>A0A931GWP0_9CORY</name>
<evidence type="ECO:0000256" key="3">
    <source>
        <dbReference type="ARBA" id="ARBA00022801"/>
    </source>
</evidence>
<sequence length="309" mass="32453">MRKRAVWIALAVLAVAAVVALAVTQGGKNVPVPTPPGPGKETETQAVGPDWCPKVEFISVPGTWESAPDDDPFAPRANPKSYMLSITGPLQQSYDIGDVRVFTVPYTAQFRNIQTPHGRREMPYDESRDEGTAKLNGELKYVAQTCPQTKFIMAGFSQGAVIVGDVASDIGNGRGVVDADRVLGAVMIADGRRENGVGVNPGNPLGGIGAEIALQPLNAVVQAVTPGATMRGARDGGFGSLNDRAYEICAPDDTICDAPMGVGDAIGRANELVGAQGVHAQYASNPNVIPGSTASEWTLQWARQTIDSQ</sequence>
<keyword evidence="8" id="KW-1185">Reference proteome</keyword>
<accession>A0A931GWP0</accession>
<evidence type="ECO:0000256" key="4">
    <source>
        <dbReference type="ARBA" id="ARBA00023157"/>
    </source>
</evidence>
<feature type="region of interest" description="Disordered" evidence="5">
    <location>
        <begin position="27"/>
        <end position="47"/>
    </location>
</feature>
<evidence type="ECO:0000256" key="2">
    <source>
        <dbReference type="ARBA" id="ARBA00022487"/>
    </source>
</evidence>
<dbReference type="SMART" id="SM01110">
    <property type="entry name" value="Cutinase"/>
    <property type="match status" value="1"/>
</dbReference>
<evidence type="ECO:0000313" key="7">
    <source>
        <dbReference type="EMBL" id="MBG6122851.1"/>
    </source>
</evidence>